<feature type="domain" description="VOC" evidence="1">
    <location>
        <begin position="4"/>
        <end position="121"/>
    </location>
</feature>
<dbReference type="PANTHER" id="PTHR36437:SF2">
    <property type="entry name" value="GLYOXALASE_BLEOMYCIN RESISTANCE PROTEIN_DIOXYGENASE"/>
    <property type="match status" value="1"/>
</dbReference>
<dbReference type="PROSITE" id="PS51819">
    <property type="entry name" value="VOC"/>
    <property type="match status" value="1"/>
</dbReference>
<dbReference type="RefSeq" id="WP_229432756.1">
    <property type="nucleotide sequence ID" value="NZ_JAJHPV010000013.1"/>
</dbReference>
<proteinExistence type="predicted"/>
<dbReference type="InterPro" id="IPR029068">
    <property type="entry name" value="Glyas_Bleomycin-R_OHBP_Dase"/>
</dbReference>
<dbReference type="InterPro" id="IPR004360">
    <property type="entry name" value="Glyas_Fos-R_dOase_dom"/>
</dbReference>
<sequence>MISMVKFVGIPVSDQDRALKFYTEQMGFVVATDQPMGPGQRWIELRIAHSPTRVVLFTPDGHEDRIGTFFNGALGCDNVEATYRQLSQRGVEFVEPPTTQPWGTFAKLRDPDGNTFVLSST</sequence>
<protein>
    <submittedName>
        <fullName evidence="2">VOC family protein</fullName>
    </submittedName>
</protein>
<dbReference type="Pfam" id="PF00903">
    <property type="entry name" value="Glyoxalase"/>
    <property type="match status" value="1"/>
</dbReference>
<dbReference type="EMBL" id="JAJHPV010000013">
    <property type="protein sequence ID" value="MCC6071875.1"/>
    <property type="molecule type" value="Genomic_DNA"/>
</dbReference>
<comment type="caution">
    <text evidence="2">The sequence shown here is derived from an EMBL/GenBank/DDBJ whole genome shotgun (WGS) entry which is preliminary data.</text>
</comment>
<dbReference type="Gene3D" id="3.10.180.10">
    <property type="entry name" value="2,3-Dihydroxybiphenyl 1,2-Dioxygenase, domain 1"/>
    <property type="match status" value="1"/>
</dbReference>
<organism evidence="2 3">
    <name type="scientific">Massilia agrisoli</name>
    <dbReference type="NCBI Taxonomy" id="2892444"/>
    <lineage>
        <taxon>Bacteria</taxon>
        <taxon>Pseudomonadati</taxon>
        <taxon>Pseudomonadota</taxon>
        <taxon>Betaproteobacteria</taxon>
        <taxon>Burkholderiales</taxon>
        <taxon>Oxalobacteraceae</taxon>
        <taxon>Telluria group</taxon>
        <taxon>Massilia</taxon>
    </lineage>
</organism>
<reference evidence="2 3" key="1">
    <citation type="submission" date="2021-11" db="EMBL/GenBank/DDBJ databases">
        <authorList>
            <person name="Huq M.A."/>
        </authorList>
    </citation>
    <scope>NUCLEOTIDE SEQUENCE [LARGE SCALE GENOMIC DNA]</scope>
    <source>
        <strain evidence="2 3">MAHUQ-52</strain>
    </source>
</reference>
<evidence type="ECO:0000259" key="1">
    <source>
        <dbReference type="PROSITE" id="PS51819"/>
    </source>
</evidence>
<evidence type="ECO:0000313" key="3">
    <source>
        <dbReference type="Proteomes" id="UP001198701"/>
    </source>
</evidence>
<dbReference type="SUPFAM" id="SSF54593">
    <property type="entry name" value="Glyoxalase/Bleomycin resistance protein/Dihydroxybiphenyl dioxygenase"/>
    <property type="match status" value="1"/>
</dbReference>
<evidence type="ECO:0000313" key="2">
    <source>
        <dbReference type="EMBL" id="MCC6071875.1"/>
    </source>
</evidence>
<name>A0ABS8IXD5_9BURK</name>
<dbReference type="PANTHER" id="PTHR36437">
    <property type="entry name" value="GLYOXALASE/BLEOMYCIN RESISTANCE PROTEIN/DIOXYGENASE"/>
    <property type="match status" value="1"/>
</dbReference>
<dbReference type="InterPro" id="IPR037523">
    <property type="entry name" value="VOC_core"/>
</dbReference>
<accession>A0ABS8IXD5</accession>
<gene>
    <name evidence="2" type="ORF">LMJ30_12975</name>
</gene>
<dbReference type="Proteomes" id="UP001198701">
    <property type="component" value="Unassembled WGS sequence"/>
</dbReference>
<keyword evidence="3" id="KW-1185">Reference proteome</keyword>